<dbReference type="OrthoDB" id="416470at2759"/>
<evidence type="ECO:0000256" key="4">
    <source>
        <dbReference type="ARBA" id="ARBA00035286"/>
    </source>
</evidence>
<dbReference type="InterPro" id="IPR047867">
    <property type="entry name" value="Ribosomal_uL22_bac/org-type"/>
</dbReference>
<dbReference type="Proteomes" id="UP001142055">
    <property type="component" value="Chromosome 2"/>
</dbReference>
<dbReference type="InterPro" id="IPR036394">
    <property type="entry name" value="Ribosomal_uL22_sf"/>
</dbReference>
<dbReference type="GO" id="GO:0006412">
    <property type="term" value="P:translation"/>
    <property type="evidence" value="ECO:0007669"/>
    <property type="project" value="InterPro"/>
</dbReference>
<evidence type="ECO:0000256" key="3">
    <source>
        <dbReference type="ARBA" id="ARBA00023274"/>
    </source>
</evidence>
<accession>A0A9Q0M890</accession>
<keyword evidence="3 6" id="KW-0687">Ribonucleoprotein</keyword>
<comment type="similarity">
    <text evidence="1 6">Belongs to the universal ribosomal protein uL22 family.</text>
</comment>
<dbReference type="EMBL" id="JAPWDV010000002">
    <property type="protein sequence ID" value="KAJ6220792.1"/>
    <property type="molecule type" value="Genomic_DNA"/>
</dbReference>
<dbReference type="AlphaFoldDB" id="A0A9Q0M890"/>
<reference evidence="7" key="1">
    <citation type="submission" date="2022-12" db="EMBL/GenBank/DDBJ databases">
        <title>Genome assemblies of Blomia tropicalis.</title>
        <authorList>
            <person name="Cui Y."/>
        </authorList>
    </citation>
    <scope>NUCLEOTIDE SEQUENCE</scope>
    <source>
        <tissue evidence="7">Adult mites</tissue>
    </source>
</reference>
<dbReference type="GO" id="GO:0003735">
    <property type="term" value="F:structural constituent of ribosome"/>
    <property type="evidence" value="ECO:0007669"/>
    <property type="project" value="InterPro"/>
</dbReference>
<dbReference type="SUPFAM" id="SSF54843">
    <property type="entry name" value="Ribosomal protein L22"/>
    <property type="match status" value="1"/>
</dbReference>
<sequence length="230" mass="26972">MLSQLCIQLSRPGRLAFRVAPTAFIGDKFEPIQKLSVSTTSSTATYMHDDKLQSEQLFPKPKRWPQYNNIIHRPEDGPVERYYCHYRDNIKYSPKKMFYVAGFIRGMTVDEAIKQLSYIKMKGASIVKEILEEAREVAMAEHNFEFKSKMWVAESFCGKGFVMKGWRKHARGRYGEVRYFHCHYFVKLVEGEPPKNYLPSQGPHPELMTTEERLNEHIGKLRKRRIDFAL</sequence>
<dbReference type="InterPro" id="IPR001063">
    <property type="entry name" value="Ribosomal_uL22"/>
</dbReference>
<evidence type="ECO:0000256" key="1">
    <source>
        <dbReference type="ARBA" id="ARBA00009451"/>
    </source>
</evidence>
<evidence type="ECO:0000256" key="6">
    <source>
        <dbReference type="RuleBase" id="RU004005"/>
    </source>
</evidence>
<dbReference type="GO" id="GO:0005762">
    <property type="term" value="C:mitochondrial large ribosomal subunit"/>
    <property type="evidence" value="ECO:0007669"/>
    <property type="project" value="TreeGrafter"/>
</dbReference>
<gene>
    <name evidence="7" type="ORF">RDWZM_006604</name>
</gene>
<dbReference type="Pfam" id="PF00237">
    <property type="entry name" value="Ribosomal_L22"/>
    <property type="match status" value="1"/>
</dbReference>
<comment type="caution">
    <text evidence="7">The sequence shown here is derived from an EMBL/GenBank/DDBJ whole genome shotgun (WGS) entry which is preliminary data.</text>
</comment>
<evidence type="ECO:0000256" key="2">
    <source>
        <dbReference type="ARBA" id="ARBA00022980"/>
    </source>
</evidence>
<dbReference type="PANTHER" id="PTHR13501">
    <property type="entry name" value="CHLOROPLAST 50S RIBOSOMAL PROTEIN L22-RELATED"/>
    <property type="match status" value="1"/>
</dbReference>
<evidence type="ECO:0000256" key="5">
    <source>
        <dbReference type="ARBA" id="ARBA00035506"/>
    </source>
</evidence>
<evidence type="ECO:0000313" key="8">
    <source>
        <dbReference type="Proteomes" id="UP001142055"/>
    </source>
</evidence>
<dbReference type="OMA" id="PAYVCHQ"/>
<dbReference type="CDD" id="cd00336">
    <property type="entry name" value="Ribosomal_L22"/>
    <property type="match status" value="1"/>
</dbReference>
<name>A0A9Q0M890_BLOTA</name>
<keyword evidence="8" id="KW-1185">Reference proteome</keyword>
<keyword evidence="2 6" id="KW-0689">Ribosomal protein</keyword>
<dbReference type="PANTHER" id="PTHR13501:SF8">
    <property type="entry name" value="LARGE RIBOSOMAL SUBUNIT PROTEIN UL22M"/>
    <property type="match status" value="1"/>
</dbReference>
<evidence type="ECO:0000313" key="7">
    <source>
        <dbReference type="EMBL" id="KAJ6220792.1"/>
    </source>
</evidence>
<organism evidence="7 8">
    <name type="scientific">Blomia tropicalis</name>
    <name type="common">Mite</name>
    <dbReference type="NCBI Taxonomy" id="40697"/>
    <lineage>
        <taxon>Eukaryota</taxon>
        <taxon>Metazoa</taxon>
        <taxon>Ecdysozoa</taxon>
        <taxon>Arthropoda</taxon>
        <taxon>Chelicerata</taxon>
        <taxon>Arachnida</taxon>
        <taxon>Acari</taxon>
        <taxon>Acariformes</taxon>
        <taxon>Sarcoptiformes</taxon>
        <taxon>Astigmata</taxon>
        <taxon>Glycyphagoidea</taxon>
        <taxon>Echimyopodidae</taxon>
        <taxon>Blomia</taxon>
    </lineage>
</organism>
<proteinExistence type="inferred from homology"/>
<dbReference type="Gene3D" id="3.90.470.10">
    <property type="entry name" value="Ribosomal protein L22/L17"/>
    <property type="match status" value="1"/>
</dbReference>
<protein>
    <recommendedName>
        <fullName evidence="4">Large ribosomal subunit protein uL22m</fullName>
    </recommendedName>
    <alternativeName>
        <fullName evidence="5">39S ribosomal protein L22, mitochondrial</fullName>
    </alternativeName>
</protein>